<name>A0A8S5NV64_9CAUD</name>
<protein>
    <submittedName>
        <fullName evidence="1">Uncharacterized protein</fullName>
    </submittedName>
</protein>
<reference evidence="1" key="1">
    <citation type="journal article" date="2021" name="Proc. Natl. Acad. Sci. U.S.A.">
        <title>A Catalog of Tens of Thousands of Viruses from Human Metagenomes Reveals Hidden Associations with Chronic Diseases.</title>
        <authorList>
            <person name="Tisza M.J."/>
            <person name="Buck C.B."/>
        </authorList>
    </citation>
    <scope>NUCLEOTIDE SEQUENCE</scope>
    <source>
        <strain evidence="1">CtTnV63</strain>
    </source>
</reference>
<accession>A0A8S5NV64</accession>
<sequence length="253" mass="29210">MGVFVNPITNKEQYNNNINSAPLGCGSFSETKVSKKSPILGEAQNTNLEKEVESSYSSSPLKTKIMELKTQYKNGKEKYVVTVDEHALLKKYKTDYHYMEDGIIKTLEYFYIIKQHPVNQKKGILGIVPQYYIEAQQYYSNLAEIHQANSGKKLEEYIPSTSTIVKLQIPTPRPLKVEKPNEWLEEDKFEDSNENEIEKATIVPIVTSEVNTLLTMWQRAQELGYSFKDWSKKVTPPPHPEIWNLFLQKIKTI</sequence>
<dbReference type="EMBL" id="BK015264">
    <property type="protein sequence ID" value="DAD98630.1"/>
    <property type="molecule type" value="Genomic_DNA"/>
</dbReference>
<organism evidence="1">
    <name type="scientific">Siphoviridae sp. ctTnV63</name>
    <dbReference type="NCBI Taxonomy" id="2825523"/>
    <lineage>
        <taxon>Viruses</taxon>
        <taxon>Duplodnaviria</taxon>
        <taxon>Heunggongvirae</taxon>
        <taxon>Uroviricota</taxon>
        <taxon>Caudoviricetes</taxon>
    </lineage>
</organism>
<proteinExistence type="predicted"/>
<evidence type="ECO:0000313" key="1">
    <source>
        <dbReference type="EMBL" id="DAD98630.1"/>
    </source>
</evidence>